<sequence>MQTITRCLLATLIIIFSNASAADPIKSTKPTEASLDNDNKKIISATWMTSDFSSEITTSSNGGAVGILIKTVGYAPGESLSVRIADQETNDDGGSYSIVRELTGVVDKNGEARAIYKP</sequence>
<keyword evidence="1" id="KW-0732">Signal</keyword>
<evidence type="ECO:0000313" key="3">
    <source>
        <dbReference type="Proteomes" id="UP000325296"/>
    </source>
</evidence>
<dbReference type="EMBL" id="VUOL01000009">
    <property type="protein sequence ID" value="KAA2228966.1"/>
    <property type="molecule type" value="Genomic_DNA"/>
</dbReference>
<dbReference type="AlphaFoldDB" id="A0A5B2UQE7"/>
<accession>A0A5B2UQE7</accession>
<feature type="signal peptide" evidence="1">
    <location>
        <begin position="1"/>
        <end position="21"/>
    </location>
</feature>
<dbReference type="RefSeq" id="WP_139115755.1">
    <property type="nucleotide sequence ID" value="NZ_BMNU01000009.1"/>
</dbReference>
<comment type="caution">
    <text evidence="2">The sequence shown here is derived from an EMBL/GenBank/DDBJ whole genome shotgun (WGS) entry which is preliminary data.</text>
</comment>
<evidence type="ECO:0000313" key="2">
    <source>
        <dbReference type="EMBL" id="KAA2228966.1"/>
    </source>
</evidence>
<dbReference type="Proteomes" id="UP000325296">
    <property type="component" value="Unassembled WGS sequence"/>
</dbReference>
<proteinExistence type="predicted"/>
<evidence type="ECO:0000256" key="1">
    <source>
        <dbReference type="SAM" id="SignalP"/>
    </source>
</evidence>
<protein>
    <submittedName>
        <fullName evidence="2">Uncharacterized protein</fullName>
    </submittedName>
</protein>
<reference evidence="2 3" key="1">
    <citation type="submission" date="2019-09" db="EMBL/GenBank/DDBJ databases">
        <title>Draft genome sequence of Pseudomonas brenneri CCUG 51514(T).</title>
        <authorList>
            <person name="Tunovic T."/>
            <person name="Pineiro-Iglesias B."/>
            <person name="Unosson C."/>
            <person name="Inganas E."/>
            <person name="Ohlen M."/>
            <person name="Cardew S."/>
            <person name="Jensie-Markopoulos S."/>
            <person name="Salva-Serra F."/>
            <person name="Jaen-Luchoro D."/>
            <person name="Svensson-Stadler L."/>
            <person name="Chun J."/>
            <person name="Moore E."/>
        </authorList>
    </citation>
    <scope>NUCLEOTIDE SEQUENCE [LARGE SCALE GENOMIC DNA]</scope>
    <source>
        <strain evidence="2 3">CCUG 51514</strain>
    </source>
</reference>
<feature type="chain" id="PRO_5022755952" evidence="1">
    <location>
        <begin position="22"/>
        <end position="118"/>
    </location>
</feature>
<name>A0A5B2UQE7_9PSED</name>
<dbReference type="OrthoDB" id="7033094at2"/>
<gene>
    <name evidence="2" type="ORF">F1720_17300</name>
</gene>
<organism evidence="2 3">
    <name type="scientific">Pseudomonas brenneri</name>
    <dbReference type="NCBI Taxonomy" id="129817"/>
    <lineage>
        <taxon>Bacteria</taxon>
        <taxon>Pseudomonadati</taxon>
        <taxon>Pseudomonadota</taxon>
        <taxon>Gammaproteobacteria</taxon>
        <taxon>Pseudomonadales</taxon>
        <taxon>Pseudomonadaceae</taxon>
        <taxon>Pseudomonas</taxon>
    </lineage>
</organism>